<dbReference type="InterPro" id="IPR034032">
    <property type="entry name" value="Zn_MMP-like_bac"/>
</dbReference>
<reference evidence="4 5" key="1">
    <citation type="journal article" date="2017" name="Antonie Van Leeuwenhoek">
        <title>Rhizobium rhizosphaerae sp. nov., a novel species isolated from rice rhizosphere.</title>
        <authorList>
            <person name="Zhao J.J."/>
            <person name="Zhang J."/>
            <person name="Zhang R.J."/>
            <person name="Zhang C.W."/>
            <person name="Yin H.Q."/>
            <person name="Zhang X.X."/>
        </authorList>
    </citation>
    <scope>NUCLEOTIDE SEQUENCE [LARGE SCALE GENOMIC DNA]</scope>
    <source>
        <strain evidence="4 5">E3</strain>
    </source>
</reference>
<evidence type="ECO:0000259" key="2">
    <source>
        <dbReference type="Pfam" id="PF16313"/>
    </source>
</evidence>
<evidence type="ECO:0000256" key="1">
    <source>
        <dbReference type="SAM" id="SignalP"/>
    </source>
</evidence>
<name>K6Y8T7_9ALTE</name>
<dbReference type="PANTHER" id="PTHR38478:SF1">
    <property type="entry name" value="ZINC DEPENDENT METALLOPROTEASE DOMAIN LIPOPROTEIN"/>
    <property type="match status" value="1"/>
</dbReference>
<sequence length="795" mass="88597">MKKYVVICLMLFSTFAFSQSKSITEFTTGMQAKQGFYTVYYQQDSGKLFLQINDFGQQVLFQSSLPQGIGSNDIGLDRGQLGDTRLVVFERFGDKVLLKQLNTQFRSTSDNAAEAASIDEAFADSVIAGFSIVAQQDGAVLVDYTDFLLSDIHGISARLERTKQGSFKVDTKRSGVYMPRTKAFVDNTEMEALVTFGGSKPGEYVQQVTPSPDSISVHLHHSFIRLPDDNYKPRAFSPNSGFWKMTYQDYSVPIEQSMEQRIIPRHRLEKKNPNAAISEAVEPIIYYLDPGVPEPIKSALYDGAMWWNQAFTKIGYKDAFQVKMLPEGADPMDVRYNVINWVHRATRGWSYGMSVRDPRTGEIIKGQVTLGSLRVRQDYLIALGLTSPFKDGQSSTEAQKEMALARIRQLSAHEVGHTLGISHNFAASAYGRESVMDYPHPTITVKDAKVDISDAYAVGMGAWDEHVVAYGYQDLPDDVNEADYLEQTIQKALTSGLTYISDRDARPSHAISPIGHLWDNGEDPVVELNNLIEVRKTALDQFGINTLPEGETLASLQETLVPIYYLHRFQLDAVAKLIGGLHYSYESKGDFSKPKGVSYVEQDQQMDALNAMISTLSPQFLHIPENITALITPKSYGEANTRESFKGRNGLGFDPVSAAEAGAGYTLSLLLNPERLNRLISRPINSRDQLTIAVLLEHLFDETIQKKSSKFAADVKQRVDYVVLNSVIQAMQAKELAPEAQGALLAGLMDLHTWLNKNSRYGQNKVMAKQLDWFMATGEWKGNFEVKSLPPGSPI</sequence>
<feature type="chain" id="PRO_5003897255" description="Extracellular metal-dependent peptidase" evidence="1">
    <location>
        <begin position="19"/>
        <end position="795"/>
    </location>
</feature>
<dbReference type="CDD" id="cd04276">
    <property type="entry name" value="ZnMc_MMP_like_2"/>
    <property type="match status" value="1"/>
</dbReference>
<feature type="domain" description="EcxA zinc-binding" evidence="2">
    <location>
        <begin position="397"/>
        <end position="707"/>
    </location>
</feature>
<dbReference type="SUPFAM" id="SSF55486">
    <property type="entry name" value="Metalloproteases ('zincins'), catalytic domain"/>
    <property type="match status" value="1"/>
</dbReference>
<feature type="domain" description="DUF5117" evidence="3">
    <location>
        <begin position="79"/>
        <end position="271"/>
    </location>
</feature>
<feature type="signal peptide" evidence="1">
    <location>
        <begin position="1"/>
        <end position="18"/>
    </location>
</feature>
<dbReference type="PANTHER" id="PTHR38478">
    <property type="entry name" value="PEPTIDASE M1A AND M12B"/>
    <property type="match status" value="1"/>
</dbReference>
<organism evidence="4 5">
    <name type="scientific">Aliiglaciecola lipolytica E3</name>
    <dbReference type="NCBI Taxonomy" id="1127673"/>
    <lineage>
        <taxon>Bacteria</taxon>
        <taxon>Pseudomonadati</taxon>
        <taxon>Pseudomonadota</taxon>
        <taxon>Gammaproteobacteria</taxon>
        <taxon>Alteromonadales</taxon>
        <taxon>Alteromonadaceae</taxon>
        <taxon>Aliiglaciecola</taxon>
    </lineage>
</organism>
<proteinExistence type="predicted"/>
<dbReference type="STRING" id="1127673.GLIP_0426"/>
<dbReference type="Proteomes" id="UP000006334">
    <property type="component" value="Unassembled WGS sequence"/>
</dbReference>
<accession>K6Y8T7</accession>
<dbReference type="InterPro" id="IPR024079">
    <property type="entry name" value="MetalloPept_cat_dom_sf"/>
</dbReference>
<gene>
    <name evidence="4" type="ORF">GLIP_0426</name>
</gene>
<keyword evidence="1" id="KW-0732">Signal</keyword>
<evidence type="ECO:0000313" key="5">
    <source>
        <dbReference type="Proteomes" id="UP000006334"/>
    </source>
</evidence>
<dbReference type="InterPro" id="IPR032534">
    <property type="entry name" value="EcxA_zinc-bd"/>
</dbReference>
<evidence type="ECO:0000313" key="4">
    <source>
        <dbReference type="EMBL" id="GAC13073.1"/>
    </source>
</evidence>
<evidence type="ECO:0008006" key="6">
    <source>
        <dbReference type="Google" id="ProtNLM"/>
    </source>
</evidence>
<dbReference type="Gene3D" id="3.40.390.10">
    <property type="entry name" value="Collagenase (Catalytic Domain)"/>
    <property type="match status" value="1"/>
</dbReference>
<dbReference type="InterPro" id="IPR033413">
    <property type="entry name" value="DUF5117"/>
</dbReference>
<keyword evidence="5" id="KW-1185">Reference proteome</keyword>
<comment type="caution">
    <text evidence="4">The sequence shown here is derived from an EMBL/GenBank/DDBJ whole genome shotgun (WGS) entry which is preliminary data.</text>
</comment>
<dbReference type="eggNOG" id="COG4399">
    <property type="taxonomic scope" value="Bacteria"/>
</dbReference>
<dbReference type="AlphaFoldDB" id="K6Y8T7"/>
<evidence type="ECO:0000259" key="3">
    <source>
        <dbReference type="Pfam" id="PF17148"/>
    </source>
</evidence>
<dbReference type="GO" id="GO:0008237">
    <property type="term" value="F:metallopeptidase activity"/>
    <property type="evidence" value="ECO:0007669"/>
    <property type="project" value="InterPro"/>
</dbReference>
<dbReference type="Pfam" id="PF16313">
    <property type="entry name" value="DUF4953"/>
    <property type="match status" value="1"/>
</dbReference>
<protein>
    <recommendedName>
        <fullName evidence="6">Extracellular metal-dependent peptidase</fullName>
    </recommendedName>
</protein>
<dbReference type="Pfam" id="PF17148">
    <property type="entry name" value="DUF5117"/>
    <property type="match status" value="1"/>
</dbReference>
<dbReference type="EMBL" id="BAEN01000014">
    <property type="protein sequence ID" value="GAC13073.1"/>
    <property type="molecule type" value="Genomic_DNA"/>
</dbReference>